<dbReference type="EMBL" id="CP034235">
    <property type="protein sequence ID" value="QGQ94930.1"/>
    <property type="molecule type" value="Genomic_DNA"/>
</dbReference>
<name>A0A6B8RFI5_9BACL</name>
<dbReference type="OrthoDB" id="9775889at2"/>
<dbReference type="PROSITE" id="PS51910">
    <property type="entry name" value="GH18_2"/>
    <property type="match status" value="1"/>
</dbReference>
<dbReference type="PANTHER" id="PTHR46066:SF2">
    <property type="entry name" value="CHITINASE DOMAIN-CONTAINING PROTEIN 1"/>
    <property type="match status" value="1"/>
</dbReference>
<dbReference type="GO" id="GO:0005975">
    <property type="term" value="P:carbohydrate metabolic process"/>
    <property type="evidence" value="ECO:0007669"/>
    <property type="project" value="InterPro"/>
</dbReference>
<keyword evidence="4" id="KW-1185">Reference proteome</keyword>
<dbReference type="SUPFAM" id="SSF51445">
    <property type="entry name" value="(Trans)glycosidases"/>
    <property type="match status" value="1"/>
</dbReference>
<dbReference type="InterPro" id="IPR029070">
    <property type="entry name" value="Chitinase_insertion_sf"/>
</dbReference>
<sequence length="544" mass="60386">MPLRNFQVKTFFSNQPLIKKTLACTLVLGILSSPIIEARTNTYNMSYVYYGDTPALIKNVDATNGALQAIAPSYTELAENGTLRISESMDPAFVDAMHSRNMKVIPYLGNEWNRDIAEKALQNRNTLSTQITAAIKKYNWDGINVDLENISSSSKTALVDFVKLLRTKLPADKEVSIAVPANPDGLEDAYNLKALAAACDYIMLMAYDEHYPGDPKAGPVAGLPFVESSIQYALTQIPSSQLVLGIPFYGRLWNGQTSYDGAGVTNELASRLAAKYGGTEYYDKKEQSVHSEFTIKATDPRTKVFGQSLPNGKYTLWYENERSLKAKLELVQKYKLKGTGSWSLNQATSDTWSYYDSWSNGYYYIDLQNHWSQQEATEMINKGWMIGVSPTLFAPELPLTRAQAATIMARALADSNKMVKVPINPASTGYSDVLENYWAYSDILSMTNLGVVSGIGNQLFAPDSPITREEISSLISRLLNLQPKSRSVIPFSDVSTSRWSFSAIAALAENQILLGYEDGSFHPEEQISRAQMAVILSRIQDQLK</sequence>
<dbReference type="InterPro" id="IPR011583">
    <property type="entry name" value="Chitinase_II/V-like_cat"/>
</dbReference>
<dbReference type="KEGG" id="ppsc:EHS13_08580"/>
<dbReference type="GO" id="GO:0008061">
    <property type="term" value="F:chitin binding"/>
    <property type="evidence" value="ECO:0007669"/>
    <property type="project" value="InterPro"/>
</dbReference>
<dbReference type="Gene3D" id="3.20.20.80">
    <property type="entry name" value="Glycosidases"/>
    <property type="match status" value="1"/>
</dbReference>
<evidence type="ECO:0000313" key="4">
    <source>
        <dbReference type="Proteomes" id="UP000426246"/>
    </source>
</evidence>
<evidence type="ECO:0000259" key="2">
    <source>
        <dbReference type="PROSITE" id="PS51910"/>
    </source>
</evidence>
<dbReference type="InterPro" id="IPR001119">
    <property type="entry name" value="SLH_dom"/>
</dbReference>
<feature type="domain" description="GH18" evidence="2">
    <location>
        <begin position="44"/>
        <end position="365"/>
    </location>
</feature>
<evidence type="ECO:0000313" key="3">
    <source>
        <dbReference type="EMBL" id="QGQ94930.1"/>
    </source>
</evidence>
<dbReference type="InterPro" id="IPR017853">
    <property type="entry name" value="GH"/>
</dbReference>
<dbReference type="PROSITE" id="PS51272">
    <property type="entry name" value="SLH"/>
    <property type="match status" value="3"/>
</dbReference>
<evidence type="ECO:0000259" key="1">
    <source>
        <dbReference type="PROSITE" id="PS51272"/>
    </source>
</evidence>
<feature type="domain" description="SLH" evidence="1">
    <location>
        <begin position="359"/>
        <end position="422"/>
    </location>
</feature>
<proteinExistence type="predicted"/>
<protein>
    <submittedName>
        <fullName evidence="3">Glycoside hydrolase</fullName>
    </submittedName>
</protein>
<dbReference type="Pfam" id="PF00704">
    <property type="entry name" value="Glyco_hydro_18"/>
    <property type="match status" value="1"/>
</dbReference>
<organism evidence="3 4">
    <name type="scientific">Paenibacillus psychroresistens</name>
    <dbReference type="NCBI Taxonomy" id="1778678"/>
    <lineage>
        <taxon>Bacteria</taxon>
        <taxon>Bacillati</taxon>
        <taxon>Bacillota</taxon>
        <taxon>Bacilli</taxon>
        <taxon>Bacillales</taxon>
        <taxon>Paenibacillaceae</taxon>
        <taxon>Paenibacillus</taxon>
    </lineage>
</organism>
<dbReference type="Gene3D" id="3.10.50.10">
    <property type="match status" value="1"/>
</dbReference>
<dbReference type="AlphaFoldDB" id="A0A6B8RFI5"/>
<dbReference type="InterPro" id="IPR001223">
    <property type="entry name" value="Glyco_hydro18_cat"/>
</dbReference>
<feature type="domain" description="SLH" evidence="1">
    <location>
        <begin position="426"/>
        <end position="485"/>
    </location>
</feature>
<gene>
    <name evidence="3" type="ORF">EHS13_08580</name>
</gene>
<dbReference type="PANTHER" id="PTHR46066">
    <property type="entry name" value="CHITINASE DOMAIN-CONTAINING PROTEIN 1 FAMILY MEMBER"/>
    <property type="match status" value="1"/>
</dbReference>
<dbReference type="Pfam" id="PF00395">
    <property type="entry name" value="SLH"/>
    <property type="match status" value="3"/>
</dbReference>
<dbReference type="SMART" id="SM00636">
    <property type="entry name" value="Glyco_18"/>
    <property type="match status" value="1"/>
</dbReference>
<feature type="domain" description="SLH" evidence="1">
    <location>
        <begin position="487"/>
        <end position="544"/>
    </location>
</feature>
<accession>A0A6B8RFI5</accession>
<reference evidence="4" key="1">
    <citation type="submission" date="2018-11" db="EMBL/GenBank/DDBJ databases">
        <title>Complete genome sequence of Paenibacillus sp. ML311-T8.</title>
        <authorList>
            <person name="Nam Y.-D."/>
            <person name="Kang J."/>
            <person name="Chung W.-H."/>
            <person name="Park Y.S."/>
        </authorList>
    </citation>
    <scope>NUCLEOTIDE SEQUENCE [LARGE SCALE GENOMIC DNA]</scope>
    <source>
        <strain evidence="4">ML311-T8</strain>
    </source>
</reference>
<keyword evidence="3" id="KW-0378">Hydrolase</keyword>
<dbReference type="Proteomes" id="UP000426246">
    <property type="component" value="Chromosome"/>
</dbReference>
<dbReference type="GO" id="GO:0016787">
    <property type="term" value="F:hydrolase activity"/>
    <property type="evidence" value="ECO:0007669"/>
    <property type="project" value="UniProtKB-KW"/>
</dbReference>